<dbReference type="Pfam" id="PF08446">
    <property type="entry name" value="PAS_2"/>
    <property type="match status" value="1"/>
</dbReference>
<dbReference type="Pfam" id="PF07536">
    <property type="entry name" value="HWE_HK"/>
    <property type="match status" value="1"/>
</dbReference>
<dbReference type="SUPFAM" id="SSF55781">
    <property type="entry name" value="GAF domain-like"/>
    <property type="match status" value="2"/>
</dbReference>
<keyword evidence="8" id="KW-0418">Kinase</keyword>
<evidence type="ECO:0000313" key="16">
    <source>
        <dbReference type="Proteomes" id="UP000043764"/>
    </source>
</evidence>
<evidence type="ECO:0000256" key="3">
    <source>
        <dbReference type="ARBA" id="ARBA00022543"/>
    </source>
</evidence>
<dbReference type="InterPro" id="IPR013654">
    <property type="entry name" value="PAS_2"/>
</dbReference>
<dbReference type="STRING" id="481446.NIT7645_02262"/>
<organism evidence="15 16">
    <name type="scientific">Phaeobacter italicus</name>
    <dbReference type="NCBI Taxonomy" id="481446"/>
    <lineage>
        <taxon>Bacteria</taxon>
        <taxon>Pseudomonadati</taxon>
        <taxon>Pseudomonadota</taxon>
        <taxon>Alphaproteobacteria</taxon>
        <taxon>Rhodobacterales</taxon>
        <taxon>Roseobacteraceae</taxon>
        <taxon>Phaeobacter</taxon>
    </lineage>
</organism>
<evidence type="ECO:0000256" key="9">
    <source>
        <dbReference type="ARBA" id="ARBA00022840"/>
    </source>
</evidence>
<dbReference type="SUPFAM" id="SSF55874">
    <property type="entry name" value="ATPase domain of HSP90 chaperone/DNA topoisomerase II/histidine kinase"/>
    <property type="match status" value="1"/>
</dbReference>
<dbReference type="Gene3D" id="3.30.565.10">
    <property type="entry name" value="Histidine kinase-like ATPase, C-terminal domain"/>
    <property type="match status" value="1"/>
</dbReference>
<evidence type="ECO:0000259" key="13">
    <source>
        <dbReference type="PROSITE" id="PS50046"/>
    </source>
</evidence>
<dbReference type="PRINTS" id="PR01033">
    <property type="entry name" value="PHYTOCHROME"/>
</dbReference>
<dbReference type="InterPro" id="IPR003018">
    <property type="entry name" value="GAF"/>
</dbReference>
<dbReference type="GO" id="GO:0000160">
    <property type="term" value="P:phosphorelay signal transduction system"/>
    <property type="evidence" value="ECO:0007669"/>
    <property type="project" value="InterPro"/>
</dbReference>
<dbReference type="Pfam" id="PF00360">
    <property type="entry name" value="PHY"/>
    <property type="match status" value="1"/>
</dbReference>
<feature type="modified residue" description="4-aspartylphosphate" evidence="12">
    <location>
        <position position="789"/>
    </location>
</feature>
<keyword evidence="16" id="KW-1185">Reference proteome</keyword>
<dbReference type="SUPFAM" id="SSF52172">
    <property type="entry name" value="CheY-like"/>
    <property type="match status" value="1"/>
</dbReference>
<dbReference type="InterPro" id="IPR036890">
    <property type="entry name" value="HATPase_C_sf"/>
</dbReference>
<dbReference type="InterPro" id="IPR001294">
    <property type="entry name" value="Phytochrome"/>
</dbReference>
<name>A0A0H5D1D9_9RHOB</name>
<dbReference type="GO" id="GO:0009584">
    <property type="term" value="P:detection of visible light"/>
    <property type="evidence" value="ECO:0007669"/>
    <property type="project" value="InterPro"/>
</dbReference>
<dbReference type="SMART" id="SM00065">
    <property type="entry name" value="GAF"/>
    <property type="match status" value="1"/>
</dbReference>
<comment type="catalytic activity">
    <reaction evidence="1">
        <text>ATP + protein L-histidine = ADP + protein N-phospho-L-histidine.</text>
        <dbReference type="EC" id="2.7.13.3"/>
    </reaction>
</comment>
<evidence type="ECO:0000313" key="15">
    <source>
        <dbReference type="EMBL" id="CRL10966.1"/>
    </source>
</evidence>
<dbReference type="PROSITE" id="PS50110">
    <property type="entry name" value="RESPONSE_REGULATORY"/>
    <property type="match status" value="1"/>
</dbReference>
<dbReference type="Gene3D" id="3.40.50.2300">
    <property type="match status" value="1"/>
</dbReference>
<keyword evidence="3" id="KW-0600">Photoreceptor protein</keyword>
<dbReference type="Gene3D" id="3.30.450.270">
    <property type="match status" value="1"/>
</dbReference>
<dbReference type="Proteomes" id="UP000043764">
    <property type="component" value="Unassembled WGS sequence"/>
</dbReference>
<dbReference type="Gene3D" id="3.30.450.40">
    <property type="match status" value="1"/>
</dbReference>
<dbReference type="PANTHER" id="PTHR41523">
    <property type="entry name" value="TWO-COMPONENT SYSTEM SENSOR PROTEIN"/>
    <property type="match status" value="1"/>
</dbReference>
<keyword evidence="7" id="KW-0547">Nucleotide-binding</keyword>
<proteinExistence type="predicted"/>
<evidence type="ECO:0000256" key="6">
    <source>
        <dbReference type="ARBA" id="ARBA00022679"/>
    </source>
</evidence>
<keyword evidence="9" id="KW-0067">ATP-binding</keyword>
<dbReference type="GO" id="GO:0005524">
    <property type="term" value="F:ATP binding"/>
    <property type="evidence" value="ECO:0007669"/>
    <property type="project" value="UniProtKB-KW"/>
</dbReference>
<evidence type="ECO:0000256" key="10">
    <source>
        <dbReference type="ARBA" id="ARBA00022991"/>
    </source>
</evidence>
<keyword evidence="6 15" id="KW-0808">Transferase</keyword>
<keyword evidence="10" id="KW-0157">Chromophore</keyword>
<evidence type="ECO:0000256" key="7">
    <source>
        <dbReference type="ARBA" id="ARBA00022741"/>
    </source>
</evidence>
<evidence type="ECO:0000256" key="5">
    <source>
        <dbReference type="ARBA" id="ARBA00022606"/>
    </source>
</evidence>
<dbReference type="RefSeq" id="WP_050673281.1">
    <property type="nucleotide sequence ID" value="NZ_CVRL01000022.1"/>
</dbReference>
<dbReference type="Gene3D" id="3.30.450.20">
    <property type="entry name" value="PAS domain"/>
    <property type="match status" value="1"/>
</dbReference>
<dbReference type="SMART" id="SM00911">
    <property type="entry name" value="HWE_HK"/>
    <property type="match status" value="1"/>
</dbReference>
<dbReference type="GO" id="GO:0004673">
    <property type="term" value="F:protein histidine kinase activity"/>
    <property type="evidence" value="ECO:0007669"/>
    <property type="project" value="UniProtKB-EC"/>
</dbReference>
<dbReference type="GO" id="GO:0009881">
    <property type="term" value="F:photoreceptor activity"/>
    <property type="evidence" value="ECO:0007669"/>
    <property type="project" value="UniProtKB-KW"/>
</dbReference>
<dbReference type="InterPro" id="IPR016132">
    <property type="entry name" value="Phyto_chromo_attachment"/>
</dbReference>
<dbReference type="AlphaFoldDB" id="A0A0H5D1D9"/>
<gene>
    <name evidence="15" type="primary">bphP_2</name>
    <name evidence="15" type="ORF">NIT7321_01815</name>
</gene>
<sequence>MAAQHTLTQTDLTNCDREPIHQLGRVQSYGALVAVSDDWLVQHASDNLKDILGVDAASAIGRPISEFIVADAFTRIRRSLGELSEPDSSLRFFKVVLKNRAQSFDVSVHQSGRHLILEFEPKTGGSQRDVISEVYPYFSKLQRNGTLATLARGAAQGLQAISGFDSVMVYQFQPDHSGQVLAEARLDGQSKYDGMFFPASDIPVQARALYKRSLLRLIADVDDPGSAINPPFKVDGAPLDLSLSVTRSVSPIHLEYLRNMGVKASMSVSIMKDGELWGLFACHHHSPRYIDYERRTAVEMFAHIFSYELSQYETSQRAREEKDINRLQTRLMAMMADGQPFEDSLFSVSRDIQDVIPHDGLVLYSDGVFHTTGTTPTLEETRALARMLDGNIGTTVFSTNQLETIHPPAQDYVERCAGILAIPISKRPRDYLVLCRRNISQTVSWAGDPTKPMSIGPNGVRLTPRKSFEVWKETVEWRCSPWSDVNLYAANLLRTVLLEIFLKVTEAANAERKRAQEQQQLLIAELNHRVRNILNLMRGLVSQTKGSARTLSEFTDNLDGRIHSLARAHDQLTSERWVPASLRTLIECELEAYAEQSDAKMHITGPDVLITPTAYTTLALVLHELTTNSVKHGALGTDAGRVEITLSEDDSGALLIDWIERGGPAVIPPERRGFGSLIVENSIPHELKGDADISYKTSGFEGHFRIPASYLDCFVYADDAPVTPQEEPKISDAPRLTGNALIVEDSLIIAMDLSAMMEDMGFFEVKTASNVKKAMAELDTTEFDFAVLDVNLGSEQSIPVAEALQKRGVPFVLTTGYGDAKDVVGGYPPCPIVQKPISEGTLVKALMDAQNRLASKDS</sequence>
<evidence type="ECO:0000256" key="11">
    <source>
        <dbReference type="ARBA" id="ARBA00023170"/>
    </source>
</evidence>
<dbReference type="InterPro" id="IPR029016">
    <property type="entry name" value="GAF-like_dom_sf"/>
</dbReference>
<dbReference type="InterPro" id="IPR043150">
    <property type="entry name" value="Phytochrome_PHY_sf"/>
</dbReference>
<dbReference type="EC" id="2.7.13.3" evidence="2"/>
<dbReference type="InterPro" id="IPR035965">
    <property type="entry name" value="PAS-like_dom_sf"/>
</dbReference>
<dbReference type="InterPro" id="IPR011102">
    <property type="entry name" value="Sig_transdc_His_kinase_HWE"/>
</dbReference>
<dbReference type="PANTHER" id="PTHR41523:SF8">
    <property type="entry name" value="ETHYLENE RESPONSE SENSOR PROTEIN"/>
    <property type="match status" value="1"/>
</dbReference>
<dbReference type="InterPro" id="IPR013515">
    <property type="entry name" value="Phytochrome_cen-reg"/>
</dbReference>
<evidence type="ECO:0000259" key="14">
    <source>
        <dbReference type="PROSITE" id="PS50110"/>
    </source>
</evidence>
<evidence type="ECO:0000256" key="2">
    <source>
        <dbReference type="ARBA" id="ARBA00012438"/>
    </source>
</evidence>
<dbReference type="SUPFAM" id="SSF55785">
    <property type="entry name" value="PYP-like sensor domain (PAS domain)"/>
    <property type="match status" value="1"/>
</dbReference>
<evidence type="ECO:0000256" key="12">
    <source>
        <dbReference type="PROSITE-ProRule" id="PRU00169"/>
    </source>
</evidence>
<evidence type="ECO:0000256" key="8">
    <source>
        <dbReference type="ARBA" id="ARBA00022777"/>
    </source>
</evidence>
<reference evidence="16" key="1">
    <citation type="submission" date="2015-05" db="EMBL/GenBank/DDBJ databases">
        <authorList>
            <person name="Rodrigo-Torres Lidia"/>
            <person name="Arahal R.David."/>
        </authorList>
    </citation>
    <scope>NUCLEOTIDE SEQUENCE [LARGE SCALE GENOMIC DNA]</scope>
    <source>
        <strain evidence="16">CECT 7321</strain>
    </source>
</reference>
<keyword evidence="11" id="KW-0675">Receptor</keyword>
<feature type="domain" description="Phytochrome chromophore attachment site" evidence="13">
    <location>
        <begin position="146"/>
        <end position="303"/>
    </location>
</feature>
<feature type="domain" description="Response regulatory" evidence="14">
    <location>
        <begin position="739"/>
        <end position="850"/>
    </location>
</feature>
<dbReference type="EMBL" id="CVRL01000022">
    <property type="protein sequence ID" value="CRL10966.1"/>
    <property type="molecule type" value="Genomic_DNA"/>
</dbReference>
<protein>
    <recommendedName>
        <fullName evidence="2">histidine kinase</fullName>
        <ecNumber evidence="2">2.7.13.3</ecNumber>
    </recommendedName>
</protein>
<dbReference type="Pfam" id="PF00072">
    <property type="entry name" value="Response_reg"/>
    <property type="match status" value="1"/>
</dbReference>
<dbReference type="InterPro" id="IPR001789">
    <property type="entry name" value="Sig_transdc_resp-reg_receiver"/>
</dbReference>
<dbReference type="InterPro" id="IPR011006">
    <property type="entry name" value="CheY-like_superfamily"/>
</dbReference>
<keyword evidence="5" id="KW-0716">Sensory transduction</keyword>
<dbReference type="SMART" id="SM00448">
    <property type="entry name" value="REC"/>
    <property type="match status" value="1"/>
</dbReference>
<evidence type="ECO:0000256" key="1">
    <source>
        <dbReference type="ARBA" id="ARBA00000085"/>
    </source>
</evidence>
<keyword evidence="4 12" id="KW-0597">Phosphoprotein</keyword>
<evidence type="ECO:0000256" key="4">
    <source>
        <dbReference type="ARBA" id="ARBA00022553"/>
    </source>
</evidence>
<dbReference type="PROSITE" id="PS50046">
    <property type="entry name" value="PHYTOCHROME_2"/>
    <property type="match status" value="1"/>
</dbReference>
<dbReference type="GO" id="GO:0006355">
    <property type="term" value="P:regulation of DNA-templated transcription"/>
    <property type="evidence" value="ECO:0007669"/>
    <property type="project" value="InterPro"/>
</dbReference>
<accession>A0A0H5D1D9</accession>
<dbReference type="Pfam" id="PF01590">
    <property type="entry name" value="GAF"/>
    <property type="match status" value="1"/>
</dbReference>